<dbReference type="PANTHER" id="PTHR43591">
    <property type="entry name" value="METHYLTRANSFERASE"/>
    <property type="match status" value="1"/>
</dbReference>
<dbReference type="STRING" id="5466.A0A4R8RMF4"/>
<keyword evidence="4" id="KW-1185">Reference proteome</keyword>
<dbReference type="InterPro" id="IPR029063">
    <property type="entry name" value="SAM-dependent_MTases_sf"/>
</dbReference>
<dbReference type="Pfam" id="PF13489">
    <property type="entry name" value="Methyltransf_23"/>
    <property type="match status" value="1"/>
</dbReference>
<accession>A0A4R8RMF4</accession>
<dbReference type="Proteomes" id="UP000295703">
    <property type="component" value="Unassembled WGS sequence"/>
</dbReference>
<dbReference type="Gene3D" id="3.40.50.150">
    <property type="entry name" value="Vaccinia Virus protein VP39"/>
    <property type="match status" value="1"/>
</dbReference>
<evidence type="ECO:0000313" key="3">
    <source>
        <dbReference type="EMBL" id="TDZ68248.1"/>
    </source>
</evidence>
<proteinExistence type="inferred from homology"/>
<sequence length="355" mass="39679">MAAQGQQTQPAAAPPQQPQDLPSPALEADDDASSTSGTSTSDEESQASLRSTILDYRRENGRTYHRLSDGKYYFPNDEQEQDRLDIVNHLWTVTLDGAFCLNPKDAGANRVLDIGTGTGAWALDYADAHPDAQVIGVDLSPIQPGYTPPNCSFEIDDVEKDWAWTRPFDLILARNMGGSFADWPRVVEQAYEHLEPGGYFEIQDSLWPAVSDDGSLKKDSALYEWAHMMNDGAAKIGRRLDITDRHDELLRAAGFEHVQKTSLRFPVSPWPTDPKLKELGTWTQASLLPGLEGMSLALCTRLLDWSQAETLVFCAQVRKELKDTSIHAYWNGYIIHGRKPFKTEDKVPRSQGRRC</sequence>
<dbReference type="GO" id="GO:0008168">
    <property type="term" value="F:methyltransferase activity"/>
    <property type="evidence" value="ECO:0007669"/>
    <property type="project" value="TreeGrafter"/>
</dbReference>
<reference evidence="3 4" key="1">
    <citation type="submission" date="2018-12" db="EMBL/GenBank/DDBJ databases">
        <title>Genome sequence and assembly of Colletotrichum trifolii.</title>
        <authorList>
            <person name="Gan P."/>
            <person name="Shirasu K."/>
        </authorList>
    </citation>
    <scope>NUCLEOTIDE SEQUENCE [LARGE SCALE GENOMIC DNA]</scope>
    <source>
        <strain evidence="3 4">543-2</strain>
    </source>
</reference>
<dbReference type="CDD" id="cd02440">
    <property type="entry name" value="AdoMet_MTases"/>
    <property type="match status" value="1"/>
</dbReference>
<evidence type="ECO:0000313" key="4">
    <source>
        <dbReference type="Proteomes" id="UP000295703"/>
    </source>
</evidence>
<gene>
    <name evidence="3" type="ORF">CTRI78_v002294</name>
</gene>
<dbReference type="EMBL" id="RYZW01000012">
    <property type="protein sequence ID" value="TDZ68248.1"/>
    <property type="molecule type" value="Genomic_DNA"/>
</dbReference>
<dbReference type="PANTHER" id="PTHR43591:SF24">
    <property type="entry name" value="2-METHOXY-6-POLYPRENYL-1,4-BENZOQUINOL METHYLASE, MITOCHONDRIAL"/>
    <property type="match status" value="1"/>
</dbReference>
<name>A0A4R8RMF4_COLTR</name>
<organism evidence="3 4">
    <name type="scientific">Colletotrichum trifolii</name>
    <dbReference type="NCBI Taxonomy" id="5466"/>
    <lineage>
        <taxon>Eukaryota</taxon>
        <taxon>Fungi</taxon>
        <taxon>Dikarya</taxon>
        <taxon>Ascomycota</taxon>
        <taxon>Pezizomycotina</taxon>
        <taxon>Sordariomycetes</taxon>
        <taxon>Hypocreomycetidae</taxon>
        <taxon>Glomerellales</taxon>
        <taxon>Glomerellaceae</taxon>
        <taxon>Colletotrichum</taxon>
        <taxon>Colletotrichum orbiculare species complex</taxon>
    </lineage>
</organism>
<dbReference type="AlphaFoldDB" id="A0A4R8RMF4"/>
<protein>
    <submittedName>
        <fullName evidence="3">Secondary metabolism regulator LAE1</fullName>
    </submittedName>
</protein>
<comment type="caution">
    <text evidence="3">The sequence shown here is derived from an EMBL/GenBank/DDBJ whole genome shotgun (WGS) entry which is preliminary data.</text>
</comment>
<dbReference type="SUPFAM" id="SSF53335">
    <property type="entry name" value="S-adenosyl-L-methionine-dependent methyltransferases"/>
    <property type="match status" value="1"/>
</dbReference>
<feature type="compositionally biased region" description="Low complexity" evidence="2">
    <location>
        <begin position="1"/>
        <end position="11"/>
    </location>
</feature>
<evidence type="ECO:0000256" key="2">
    <source>
        <dbReference type="SAM" id="MobiDB-lite"/>
    </source>
</evidence>
<feature type="region of interest" description="Disordered" evidence="2">
    <location>
        <begin position="1"/>
        <end position="50"/>
    </location>
</feature>
<comment type="similarity">
    <text evidence="1">Belongs to the methyltransferase superfamily. LaeA methyltransferase family.</text>
</comment>
<evidence type="ECO:0000256" key="1">
    <source>
        <dbReference type="ARBA" id="ARBA00038158"/>
    </source>
</evidence>